<feature type="domain" description="Polymerase/histidinol phosphatase N-terminal" evidence="1">
    <location>
        <begin position="5"/>
        <end position="85"/>
    </location>
</feature>
<reference evidence="2 3" key="1">
    <citation type="submission" date="2016-10" db="EMBL/GenBank/DDBJ databases">
        <authorList>
            <person name="de Groot N.N."/>
        </authorList>
    </citation>
    <scope>NUCLEOTIDE SEQUENCE [LARGE SCALE GENOMIC DNA]</scope>
    <source>
        <strain evidence="2 3">DSM 23310</strain>
    </source>
</reference>
<dbReference type="PANTHER" id="PTHR36928:SF1">
    <property type="entry name" value="PHOSPHATASE YCDX-RELATED"/>
    <property type="match status" value="1"/>
</dbReference>
<dbReference type="RefSeq" id="WP_093751315.1">
    <property type="nucleotide sequence ID" value="NZ_BSYN01000004.1"/>
</dbReference>
<evidence type="ECO:0000313" key="3">
    <source>
        <dbReference type="Proteomes" id="UP000198828"/>
    </source>
</evidence>
<keyword evidence="3" id="KW-1185">Reference proteome</keyword>
<dbReference type="PANTHER" id="PTHR36928">
    <property type="entry name" value="PHOSPHATASE YCDX-RELATED"/>
    <property type="match status" value="1"/>
</dbReference>
<dbReference type="Pfam" id="PF02811">
    <property type="entry name" value="PHP"/>
    <property type="match status" value="1"/>
</dbReference>
<proteinExistence type="predicted"/>
<dbReference type="GO" id="GO:0008270">
    <property type="term" value="F:zinc ion binding"/>
    <property type="evidence" value="ECO:0007669"/>
    <property type="project" value="TreeGrafter"/>
</dbReference>
<dbReference type="SUPFAM" id="SSF89550">
    <property type="entry name" value="PHP domain-like"/>
    <property type="match status" value="1"/>
</dbReference>
<dbReference type="AlphaFoldDB" id="A0A1H2UW06"/>
<dbReference type="GO" id="GO:0005829">
    <property type="term" value="C:cytosol"/>
    <property type="evidence" value="ECO:0007669"/>
    <property type="project" value="TreeGrafter"/>
</dbReference>
<protein>
    <submittedName>
        <fullName evidence="2">Putative hydrolase</fullName>
    </submittedName>
</protein>
<dbReference type="Proteomes" id="UP000198828">
    <property type="component" value="Unassembled WGS sequence"/>
</dbReference>
<dbReference type="InterPro" id="IPR004013">
    <property type="entry name" value="PHP_dom"/>
</dbReference>
<dbReference type="OrthoDB" id="9808747at2"/>
<sequence>MRVIGDYHTHTTYSHGKGTIRENVEAAIKKGLKEIAICDHGPAHYLYGVKKENIFKMREEIDLLNKEYENQGIRILLGVEANVIGYDGTIDVDDDIINIIDILLLGYHYGITPKSIKDGLFMYLMNPLTKVLPIYKRKITEKNTEALIKAINRYPVKIITHPGSKAKLNIERIGKAAFEKGVALEINSSHSQLSIENIKIALKTGVEFYVNSDAHTPEDVGNMEEGINRIKEAGAPINRIKNIIY</sequence>
<dbReference type="InterPro" id="IPR016195">
    <property type="entry name" value="Pol/histidinol_Pase-like"/>
</dbReference>
<dbReference type="GO" id="GO:0042578">
    <property type="term" value="F:phosphoric ester hydrolase activity"/>
    <property type="evidence" value="ECO:0007669"/>
    <property type="project" value="TreeGrafter"/>
</dbReference>
<name>A0A1H2UW06_9FIRM</name>
<evidence type="ECO:0000259" key="1">
    <source>
        <dbReference type="SMART" id="SM00481"/>
    </source>
</evidence>
<dbReference type="SMART" id="SM00481">
    <property type="entry name" value="POLIIIAc"/>
    <property type="match status" value="1"/>
</dbReference>
<accession>A0A1H2UW06</accession>
<evidence type="ECO:0000313" key="2">
    <source>
        <dbReference type="EMBL" id="SDW60168.1"/>
    </source>
</evidence>
<organism evidence="2 3">
    <name type="scientific">Tepidimicrobium xylanilyticum</name>
    <dbReference type="NCBI Taxonomy" id="1123352"/>
    <lineage>
        <taxon>Bacteria</taxon>
        <taxon>Bacillati</taxon>
        <taxon>Bacillota</taxon>
        <taxon>Tissierellia</taxon>
        <taxon>Tissierellales</taxon>
        <taxon>Tepidimicrobiaceae</taxon>
        <taxon>Tepidimicrobium</taxon>
    </lineage>
</organism>
<dbReference type="Gene3D" id="3.20.20.140">
    <property type="entry name" value="Metal-dependent hydrolases"/>
    <property type="match status" value="1"/>
</dbReference>
<dbReference type="EMBL" id="FNNG01000003">
    <property type="protein sequence ID" value="SDW60168.1"/>
    <property type="molecule type" value="Genomic_DNA"/>
</dbReference>
<keyword evidence="2" id="KW-0378">Hydrolase</keyword>
<gene>
    <name evidence="2" type="ORF">SAMN05660923_00947</name>
</gene>
<dbReference type="InterPro" id="IPR003141">
    <property type="entry name" value="Pol/His_phosphatase_N"/>
</dbReference>
<dbReference type="InterPro" id="IPR050243">
    <property type="entry name" value="PHP_phosphatase"/>
</dbReference>